<evidence type="ECO:0000256" key="1">
    <source>
        <dbReference type="SAM" id="MobiDB-lite"/>
    </source>
</evidence>
<dbReference type="GeneID" id="116189850"/>
<reference evidence="3" key="1">
    <citation type="journal article" date="2020" name="Plant Biotechnol. J.">
        <title>The pomegranate (Punica granatum L.) draft genome dissects genetic divergence between soft- and hard-seeded cultivars.</title>
        <authorList>
            <person name="Luo X."/>
            <person name="Li H."/>
            <person name="Wu Z."/>
            <person name="Yao W."/>
            <person name="Zhao P."/>
            <person name="Cao D."/>
            <person name="Yu H."/>
            <person name="Li K."/>
            <person name="Poudel K."/>
            <person name="Zhao D."/>
            <person name="Zhang F."/>
            <person name="Xia X."/>
            <person name="Chen L."/>
            <person name="Wang Q."/>
            <person name="Jing D."/>
            <person name="Cao S."/>
        </authorList>
    </citation>
    <scope>NUCLEOTIDE SEQUENCE [LARGE SCALE GENOMIC DNA]</scope>
    <source>
        <strain evidence="3">cv. Tunisia</strain>
    </source>
</reference>
<feature type="compositionally biased region" description="Polar residues" evidence="1">
    <location>
        <begin position="247"/>
        <end position="261"/>
    </location>
</feature>
<dbReference type="InterPro" id="IPR009719">
    <property type="entry name" value="GIP1_N"/>
</dbReference>
<dbReference type="InterPro" id="IPR044277">
    <property type="entry name" value="GIP1"/>
</dbReference>
<name>A0A6P8BYJ4_PUNGR</name>
<feature type="compositionally biased region" description="Basic and acidic residues" evidence="1">
    <location>
        <begin position="64"/>
        <end position="74"/>
    </location>
</feature>
<gene>
    <name evidence="4" type="primary">LOC116189850</name>
</gene>
<dbReference type="PANTHER" id="PTHR46775:SF2">
    <property type="entry name" value="GBF-INTERACTING PROTEIN 1-LIKE"/>
    <property type="match status" value="1"/>
</dbReference>
<dbReference type="GO" id="GO:0051082">
    <property type="term" value="F:unfolded protein binding"/>
    <property type="evidence" value="ECO:0007669"/>
    <property type="project" value="TreeGrafter"/>
</dbReference>
<dbReference type="PANTHER" id="PTHR46775">
    <property type="entry name" value="FLOCCULATION PROTEIN (DUF1296)"/>
    <property type="match status" value="1"/>
</dbReference>
<sequence>MSSSGGGARVSIPDNVRKTIQNIREISGKQHTDEDVYAMLKDCAMDPNETAQKLLYLDTFHEVKSKRDKRKETTNSKVPDSKLTLDQGRGARGNRNPSVSHASSGGPKNPPYQREKRTSNFTERGSGPAPLPQQKTKDNAGTHVTKAPVVVANGPSNLSNGISTYAPTPESSVDDIVIVSEASASGVSSAWDPVIAPPLPRQSSAGPVKREIGLKRMPSANSVYKKKVTNKSEATEKDQGSQPPQPSFTVNEDQSLTTDPSSGKVDGPVEEASISLEVITSKVASVKVESGSQSLPTSTVTDSQHVTFPNHFQVSEAFKNGLTFGSFDANFGARTEVVTDPVGNDKSNFVAESSQESDENVEESSPRNHLIVDIGDHPQPSSLGHEEVPPSSEEKVLGSGDFTHGEPKQDTLLPPEGPPNPVVQDGPSNSFGFIPPMLANPNVVHSEGSEPQARDISRPSYFVNGNGPVLSSPSPTPTPAAQSSMSVSPQPIPVFRQPYPLNYFPYGHYLTPVYMPPIHQLLSHNAFAQQPSAGNLYLPPTMSAPGVKLPFPMFKPGTNTATPIGIPSGYGGYGSTSMGYTASAAVTSGTSASNEDLAASQLKENHIYSTAQLQSEGPAVWIPPLGQDLTSLQVNSLYNLPQGQHVTFSPAQAGHGAFGMQQPPQTMAGAPTAHPLLQQSQGGTVETVGLPSGAYQLPQHAQINWNANF</sequence>
<dbReference type="GO" id="GO:0005634">
    <property type="term" value="C:nucleus"/>
    <property type="evidence" value="ECO:0007669"/>
    <property type="project" value="TreeGrafter"/>
</dbReference>
<feature type="compositionally biased region" description="Polar residues" evidence="1">
    <location>
        <begin position="345"/>
        <end position="354"/>
    </location>
</feature>
<dbReference type="InterPro" id="IPR009060">
    <property type="entry name" value="UBA-like_sf"/>
</dbReference>
<protein>
    <submittedName>
        <fullName evidence="4">GBF-interacting protein 1-like isoform X1</fullName>
    </submittedName>
</protein>
<dbReference type="AlphaFoldDB" id="A0A6P8BYJ4"/>
<dbReference type="SUPFAM" id="SSF46934">
    <property type="entry name" value="UBA-like"/>
    <property type="match status" value="1"/>
</dbReference>
<dbReference type="Proteomes" id="UP000515151">
    <property type="component" value="Chromosome 1"/>
</dbReference>
<accession>A0A6P8BYJ4</accession>
<feature type="region of interest" description="Disordered" evidence="1">
    <location>
        <begin position="64"/>
        <end position="140"/>
    </location>
</feature>
<evidence type="ECO:0000313" key="3">
    <source>
        <dbReference type="Proteomes" id="UP000515151"/>
    </source>
</evidence>
<feature type="domain" description="GBF-interacting protein 1 N-terminal" evidence="2">
    <location>
        <begin position="12"/>
        <end position="72"/>
    </location>
</feature>
<dbReference type="OrthoDB" id="753279at2759"/>
<feature type="compositionally biased region" description="Basic and acidic residues" evidence="1">
    <location>
        <begin position="384"/>
        <end position="396"/>
    </location>
</feature>
<organism evidence="3 4">
    <name type="scientific">Punica granatum</name>
    <name type="common">Pomegranate</name>
    <dbReference type="NCBI Taxonomy" id="22663"/>
    <lineage>
        <taxon>Eukaryota</taxon>
        <taxon>Viridiplantae</taxon>
        <taxon>Streptophyta</taxon>
        <taxon>Embryophyta</taxon>
        <taxon>Tracheophyta</taxon>
        <taxon>Spermatophyta</taxon>
        <taxon>Magnoliopsida</taxon>
        <taxon>eudicotyledons</taxon>
        <taxon>Gunneridae</taxon>
        <taxon>Pentapetalae</taxon>
        <taxon>rosids</taxon>
        <taxon>malvids</taxon>
        <taxon>Myrtales</taxon>
        <taxon>Lythraceae</taxon>
        <taxon>Punica</taxon>
    </lineage>
</organism>
<feature type="region of interest" description="Disordered" evidence="1">
    <location>
        <begin position="198"/>
        <end position="268"/>
    </location>
</feature>
<proteinExistence type="predicted"/>
<dbReference type="Pfam" id="PF06972">
    <property type="entry name" value="GIP1_N"/>
    <property type="match status" value="1"/>
</dbReference>
<dbReference type="RefSeq" id="XP_031375450.1">
    <property type="nucleotide sequence ID" value="XM_031519590.1"/>
</dbReference>
<reference evidence="4" key="2">
    <citation type="submission" date="2025-08" db="UniProtKB">
        <authorList>
            <consortium name="RefSeq"/>
        </authorList>
    </citation>
    <scope>IDENTIFICATION</scope>
    <source>
        <tissue evidence="4">Leaf</tissue>
    </source>
</reference>
<evidence type="ECO:0000259" key="2">
    <source>
        <dbReference type="Pfam" id="PF06972"/>
    </source>
</evidence>
<evidence type="ECO:0000313" key="4">
    <source>
        <dbReference type="RefSeq" id="XP_031375450.1"/>
    </source>
</evidence>
<feature type="region of interest" description="Disordered" evidence="1">
    <location>
        <begin position="341"/>
        <end position="485"/>
    </location>
</feature>
<keyword evidence="3" id="KW-1185">Reference proteome</keyword>